<protein>
    <recommendedName>
        <fullName evidence="1">Ras-GAP domain-containing protein</fullName>
    </recommendedName>
</protein>
<dbReference type="Proteomes" id="UP000765509">
    <property type="component" value="Unassembled WGS sequence"/>
</dbReference>
<dbReference type="PANTHER" id="PTHR14149">
    <property type="entry name" value="RAS GTPASE-ACTIVATING PROTEIN WITH IQ MOTIF"/>
    <property type="match status" value="1"/>
</dbReference>
<dbReference type="InterPro" id="IPR008936">
    <property type="entry name" value="Rho_GTPase_activation_prot"/>
</dbReference>
<organism evidence="2 3">
    <name type="scientific">Austropuccinia psidii MF-1</name>
    <dbReference type="NCBI Taxonomy" id="1389203"/>
    <lineage>
        <taxon>Eukaryota</taxon>
        <taxon>Fungi</taxon>
        <taxon>Dikarya</taxon>
        <taxon>Basidiomycota</taxon>
        <taxon>Pucciniomycotina</taxon>
        <taxon>Pucciniomycetes</taxon>
        <taxon>Pucciniales</taxon>
        <taxon>Sphaerophragmiaceae</taxon>
        <taxon>Austropuccinia</taxon>
    </lineage>
</organism>
<dbReference type="GO" id="GO:0005096">
    <property type="term" value="F:GTPase activator activity"/>
    <property type="evidence" value="ECO:0007669"/>
    <property type="project" value="TreeGrafter"/>
</dbReference>
<keyword evidence="3" id="KW-1185">Reference proteome</keyword>
<evidence type="ECO:0000259" key="1">
    <source>
        <dbReference type="PROSITE" id="PS50018"/>
    </source>
</evidence>
<dbReference type="SUPFAM" id="SSF143885">
    <property type="entry name" value="RGC domain-like"/>
    <property type="match status" value="1"/>
</dbReference>
<dbReference type="AlphaFoldDB" id="A0A9Q3FRL6"/>
<dbReference type="PANTHER" id="PTHR14149:SF14">
    <property type="entry name" value="CALPONIN-HOMOLOGY (CH) DOMAIN-CONTAINING PROTEIN"/>
    <property type="match status" value="1"/>
</dbReference>
<dbReference type="SMART" id="SM00323">
    <property type="entry name" value="RasGAP"/>
    <property type="match status" value="1"/>
</dbReference>
<dbReference type="GO" id="GO:0051015">
    <property type="term" value="F:actin filament binding"/>
    <property type="evidence" value="ECO:0007669"/>
    <property type="project" value="TreeGrafter"/>
</dbReference>
<dbReference type="SUPFAM" id="SSF48350">
    <property type="entry name" value="GTPase activation domain, GAP"/>
    <property type="match status" value="1"/>
</dbReference>
<comment type="caution">
    <text evidence="2">The sequence shown here is derived from an EMBL/GenBank/DDBJ whole genome shotgun (WGS) entry which is preliminary data.</text>
</comment>
<proteinExistence type="predicted"/>
<evidence type="ECO:0000313" key="2">
    <source>
        <dbReference type="EMBL" id="MBW0545430.1"/>
    </source>
</evidence>
<reference evidence="2" key="1">
    <citation type="submission" date="2021-03" db="EMBL/GenBank/DDBJ databases">
        <title>Draft genome sequence of rust myrtle Austropuccinia psidii MF-1, a brazilian biotype.</title>
        <authorList>
            <person name="Quecine M.C."/>
            <person name="Pachon D.M.R."/>
            <person name="Bonatelli M.L."/>
            <person name="Correr F.H."/>
            <person name="Franceschini L.M."/>
            <person name="Leite T.F."/>
            <person name="Margarido G.R.A."/>
            <person name="Almeida C.A."/>
            <person name="Ferrarezi J.A."/>
            <person name="Labate C.A."/>
        </authorList>
    </citation>
    <scope>NUCLEOTIDE SEQUENCE</scope>
    <source>
        <strain evidence="2">MF-1</strain>
    </source>
</reference>
<dbReference type="Gene3D" id="1.10.506.10">
    <property type="entry name" value="GTPase Activation - p120gap, domain 1"/>
    <property type="match status" value="1"/>
</dbReference>
<sequence length="628" mass="72844">RSIHEELAGVISLSEFIMGKFTFVNLLIQYGRGTKERKYLKSLLSSVIHDVINDEKKIVLETDPIRVYRAVINEEETRTGIQSTRPLDVDHNEALADQETLSRFIKHLQYLRALTDRFLYAMTDQTLKMPFGLRYIAREIFRGLKVKFPSETEDSLARVVLHMIYYRYLQPAVVAPETYDVVDSVIDPLARKNLAEVSKMLNQISVGRLFSDENSYLVPLNEYLLHASNVFLNWFYSLIDVEEAEVHFAMDEYLDHTISNKPTIYISPNEIYSTHSLIMKDLDRIAPGSEDPLRMIVLELGSAPSTASAELDQARASEIALRLENKLAIQQDPEADVKALWVKTKRYILAMLKVQPGITLLDAFLAPVTEEHEDLWSRTVFEEIELEKSRTRADGATLSDHNHSGHTLEDVRSLTFQELKARTLENVLALEKRNKLCRDDNYQGILDSLANDILQRNRRRIRRRIDMSVLTNTLANLKEKQRYLEEQETQYHNYIADSMASMQKKGSKKRFVMPFTPQWHHLRSLEREGRKPKFGSYRYSAQRLYEKGILLSMNQFSPKQFEKVSIIISCDEVGIFKFEIKFNNEKLLNNDLIEFSMEDLLDQQFSGKQSLNLEILKLNLNLLLHLIK</sequence>
<dbReference type="InterPro" id="IPR001936">
    <property type="entry name" value="RasGAP_dom"/>
</dbReference>
<dbReference type="GO" id="GO:1903479">
    <property type="term" value="P:mitotic actomyosin contractile ring assembly actin filament organization"/>
    <property type="evidence" value="ECO:0007669"/>
    <property type="project" value="TreeGrafter"/>
</dbReference>
<dbReference type="OrthoDB" id="775356at2759"/>
<gene>
    <name evidence="2" type="ORF">O181_085145</name>
</gene>
<dbReference type="Pfam" id="PF00616">
    <property type="entry name" value="RasGAP"/>
    <property type="match status" value="1"/>
</dbReference>
<evidence type="ECO:0000313" key="3">
    <source>
        <dbReference type="Proteomes" id="UP000765509"/>
    </source>
</evidence>
<feature type="non-terminal residue" evidence="2">
    <location>
        <position position="1"/>
    </location>
</feature>
<feature type="domain" description="Ras-GAP" evidence="1">
    <location>
        <begin position="1"/>
        <end position="206"/>
    </location>
</feature>
<dbReference type="Pfam" id="PF03836">
    <property type="entry name" value="RasGAP_C"/>
    <property type="match status" value="1"/>
</dbReference>
<dbReference type="PROSITE" id="PS50018">
    <property type="entry name" value="RAS_GTPASE_ACTIV_2"/>
    <property type="match status" value="1"/>
</dbReference>
<dbReference type="InterPro" id="IPR000593">
    <property type="entry name" value="RasGAP_C"/>
</dbReference>
<name>A0A9Q3FRL6_9BASI</name>
<dbReference type="EMBL" id="AVOT02050341">
    <property type="protein sequence ID" value="MBW0545430.1"/>
    <property type="molecule type" value="Genomic_DNA"/>
</dbReference>
<dbReference type="GO" id="GO:0110085">
    <property type="term" value="C:mitotic actomyosin contractile ring"/>
    <property type="evidence" value="ECO:0007669"/>
    <property type="project" value="TreeGrafter"/>
</dbReference>
<accession>A0A9Q3FRL6</accession>
<dbReference type="GO" id="GO:0005516">
    <property type="term" value="F:calmodulin binding"/>
    <property type="evidence" value="ECO:0007669"/>
    <property type="project" value="TreeGrafter"/>
</dbReference>